<dbReference type="Pfam" id="PF01636">
    <property type="entry name" value="APH"/>
    <property type="match status" value="1"/>
</dbReference>
<gene>
    <name evidence="2" type="ORF">HY36_00600</name>
</gene>
<dbReference type="PATRIC" id="fig|1280948.3.peg.117"/>
<feature type="domain" description="CHK kinase-like" evidence="1">
    <location>
        <begin position="121"/>
        <end position="300"/>
    </location>
</feature>
<reference evidence="2 3" key="1">
    <citation type="journal article" date="2014" name="Antonie Van Leeuwenhoek">
        <title>Hyphomonas beringensis sp. nov. and Hyphomonas chukchiensis sp. nov., isolated from surface seawater of the Bering Sea and Chukchi Sea.</title>
        <authorList>
            <person name="Li C."/>
            <person name="Lai Q."/>
            <person name="Li G."/>
            <person name="Dong C."/>
            <person name="Wang J."/>
            <person name="Liao Y."/>
            <person name="Shao Z."/>
        </authorList>
    </citation>
    <scope>NUCLEOTIDE SEQUENCE [LARGE SCALE GENOMIC DNA]</scope>
    <source>
        <strain evidence="2 3">22II1-22F38</strain>
    </source>
</reference>
<dbReference type="STRING" id="1280948.HY36_00600"/>
<dbReference type="InterPro" id="IPR011009">
    <property type="entry name" value="Kinase-like_dom_sf"/>
</dbReference>
<dbReference type="OrthoDB" id="3806873at2"/>
<proteinExistence type="predicted"/>
<comment type="caution">
    <text evidence="2">The sequence shown here is derived from an EMBL/GenBank/DDBJ whole genome shotgun (WGS) entry which is preliminary data.</text>
</comment>
<keyword evidence="3" id="KW-1185">Reference proteome</keyword>
<dbReference type="RefSeq" id="WP_051602365.1">
    <property type="nucleotide sequence ID" value="NZ_AWFH01000001.1"/>
</dbReference>
<dbReference type="PANTHER" id="PTHR23020">
    <property type="entry name" value="UNCHARACTERIZED NUCLEAR HORMONE RECEPTOR-RELATED"/>
    <property type="match status" value="1"/>
</dbReference>
<dbReference type="Gene3D" id="3.90.1200.10">
    <property type="match status" value="1"/>
</dbReference>
<dbReference type="PANTHER" id="PTHR23020:SF41">
    <property type="entry name" value="AMINOGLYCOSIDE PHOSPHOTRANSFERASE DOMAIN-CONTAINING PROTEIN"/>
    <property type="match status" value="1"/>
</dbReference>
<dbReference type="InterPro" id="IPR002575">
    <property type="entry name" value="Aminoglycoside_PTrfase"/>
</dbReference>
<dbReference type="SUPFAM" id="SSF56112">
    <property type="entry name" value="Protein kinase-like (PK-like)"/>
    <property type="match status" value="1"/>
</dbReference>
<dbReference type="EMBL" id="AWFH01000001">
    <property type="protein sequence ID" value="KCZ64902.1"/>
    <property type="molecule type" value="Genomic_DNA"/>
</dbReference>
<sequence>MSRPGLDANPLTLEAGWFNALFDEIGIDAEVKGLTAKSIGTGQIGENVRFVFDYARKGANAPETLVGKFPSDSPESLMTAKMLGHYEREVNFYRTFPKVAGVITPKAFYTDYDAETNRFALIMEDMAPSEQGDQLRGCSVAEAERALSAAAVMHAAHWNDPALDTYAWLQGSELAPPPALAPEAVQGLWHGFKERYGDRLEADDILVGDAYSAVLPAWSESYEGPHALTHNDFRLDNMLFGADTAPKPLAVVDWQTAGKGAPAGDVAYFIGAGLTREDRPQHELALLRFYHARLEEAGIRDYPFEALYDHYRWFSFYGMSVAFGAAMLVKQTERGDEMFLTMLRRHAAQARENDALNLLPNPA</sequence>
<evidence type="ECO:0000259" key="1">
    <source>
        <dbReference type="SMART" id="SM00587"/>
    </source>
</evidence>
<dbReference type="InterPro" id="IPR015897">
    <property type="entry name" value="CHK_kinase-like"/>
</dbReference>
<evidence type="ECO:0000313" key="2">
    <source>
        <dbReference type="EMBL" id="KCZ64902.1"/>
    </source>
</evidence>
<dbReference type="Proteomes" id="UP000024547">
    <property type="component" value="Unassembled WGS sequence"/>
</dbReference>
<dbReference type="SMART" id="SM00587">
    <property type="entry name" value="CHK"/>
    <property type="match status" value="1"/>
</dbReference>
<dbReference type="AlphaFoldDB" id="A0A059EBM3"/>
<accession>A0A059EBM3</accession>
<dbReference type="InterPro" id="IPR052961">
    <property type="entry name" value="Oxido-Kinase-like_Enzymes"/>
</dbReference>
<dbReference type="eggNOG" id="COG3173">
    <property type="taxonomic scope" value="Bacteria"/>
</dbReference>
<protein>
    <recommendedName>
        <fullName evidence="1">CHK kinase-like domain-containing protein</fullName>
    </recommendedName>
</protein>
<evidence type="ECO:0000313" key="3">
    <source>
        <dbReference type="Proteomes" id="UP000024547"/>
    </source>
</evidence>
<organism evidence="2 3">
    <name type="scientific">Hyphomonas atlantica</name>
    <dbReference type="NCBI Taxonomy" id="1280948"/>
    <lineage>
        <taxon>Bacteria</taxon>
        <taxon>Pseudomonadati</taxon>
        <taxon>Pseudomonadota</taxon>
        <taxon>Alphaproteobacteria</taxon>
        <taxon>Hyphomonadales</taxon>
        <taxon>Hyphomonadaceae</taxon>
        <taxon>Hyphomonas</taxon>
    </lineage>
</organism>
<name>A0A059EBM3_9PROT</name>